<reference evidence="2" key="1">
    <citation type="journal article" date="2019" name="Int. J. Syst. Evol. Microbiol.">
        <title>The Global Catalogue of Microorganisms (GCM) 10K type strain sequencing project: providing services to taxonomists for standard genome sequencing and annotation.</title>
        <authorList>
            <consortium name="The Broad Institute Genomics Platform"/>
            <consortium name="The Broad Institute Genome Sequencing Center for Infectious Disease"/>
            <person name="Wu L."/>
            <person name="Ma J."/>
        </authorList>
    </citation>
    <scope>NUCLEOTIDE SEQUENCE [LARGE SCALE GENOMIC DNA]</scope>
    <source>
        <strain evidence="2">JCM 32304</strain>
    </source>
</reference>
<proteinExistence type="predicted"/>
<comment type="caution">
    <text evidence="1">The sequence shown here is derived from an EMBL/GenBank/DDBJ whole genome shotgun (WGS) entry which is preliminary data.</text>
</comment>
<dbReference type="EMBL" id="BMQV01000015">
    <property type="protein sequence ID" value="GGP52170.1"/>
    <property type="molecule type" value="Genomic_DNA"/>
</dbReference>
<dbReference type="Pfam" id="PF02810">
    <property type="entry name" value="SEC-C"/>
    <property type="match status" value="1"/>
</dbReference>
<name>A0ABQ2Q574_9GAMM</name>
<dbReference type="InterPro" id="IPR004027">
    <property type="entry name" value="SEC_C_motif"/>
</dbReference>
<evidence type="ECO:0000313" key="2">
    <source>
        <dbReference type="Proteomes" id="UP000654367"/>
    </source>
</evidence>
<organism evidence="1 2">
    <name type="scientific">Shewanella saliphila</name>
    <dbReference type="NCBI Taxonomy" id="2282698"/>
    <lineage>
        <taxon>Bacteria</taxon>
        <taxon>Pseudomonadati</taxon>
        <taxon>Pseudomonadota</taxon>
        <taxon>Gammaproteobacteria</taxon>
        <taxon>Alteromonadales</taxon>
        <taxon>Shewanellaceae</taxon>
        <taxon>Shewanella</taxon>
    </lineage>
</organism>
<evidence type="ECO:0000313" key="1">
    <source>
        <dbReference type="EMBL" id="GGP52170.1"/>
    </source>
</evidence>
<keyword evidence="2" id="KW-1185">Reference proteome</keyword>
<protein>
    <recommendedName>
        <fullName evidence="3">SEC-C motif domain protein</fullName>
    </recommendedName>
</protein>
<dbReference type="Gene3D" id="3.10.450.50">
    <property type="match status" value="1"/>
</dbReference>
<gene>
    <name evidence="1" type="ORF">GCM10009409_18210</name>
</gene>
<dbReference type="Proteomes" id="UP000654367">
    <property type="component" value="Unassembled WGS sequence"/>
</dbReference>
<sequence>MKLGRNDPCHCGSGKKFKRCCMNSVAKQHAQVFDDVEAMLAINPKLSLVELNAALQHKVQDRNNQPHHD</sequence>
<dbReference type="SUPFAM" id="SSF103642">
    <property type="entry name" value="Sec-C motif"/>
    <property type="match status" value="1"/>
</dbReference>
<accession>A0ABQ2Q574</accession>
<evidence type="ECO:0008006" key="3">
    <source>
        <dbReference type="Google" id="ProtNLM"/>
    </source>
</evidence>